<evidence type="ECO:0000313" key="3">
    <source>
        <dbReference type="EMBL" id="CAH0101361.1"/>
    </source>
</evidence>
<evidence type="ECO:0000313" key="4">
    <source>
        <dbReference type="Proteomes" id="UP000789390"/>
    </source>
</evidence>
<dbReference type="EMBL" id="CAKKLH010000057">
    <property type="protein sequence ID" value="CAH0101361.1"/>
    <property type="molecule type" value="Genomic_DNA"/>
</dbReference>
<feature type="region of interest" description="Disordered" evidence="1">
    <location>
        <begin position="202"/>
        <end position="231"/>
    </location>
</feature>
<dbReference type="Proteomes" id="UP000789390">
    <property type="component" value="Unassembled WGS sequence"/>
</dbReference>
<feature type="compositionally biased region" description="Low complexity" evidence="1">
    <location>
        <begin position="64"/>
        <end position="77"/>
    </location>
</feature>
<feature type="chain" id="PRO_5035215966" evidence="2">
    <location>
        <begin position="19"/>
        <end position="231"/>
    </location>
</feature>
<keyword evidence="4" id="KW-1185">Reference proteome</keyword>
<name>A0A8J2RC29_9CRUS</name>
<sequence length="231" mass="26156">MKLALIFVLSTLVVISHQQFYQQRPTSRGMLWWLPYYSPQRVLNDYQPLYNDQPAEELPFPRQSSSSGSNGELLNEGTDGGQDYVEDDGQNEYGDTQSRNRGFTGVSSSFGGFSRYRPSFYNERPDGRFFLNFGNNNRLLKTATFQLTSTVTLTTVSRCVPLIQFAVSPPPACRRKRSVIDDAEDVDQFIIDPSETLELTPTALPGRQSRETRQVMDKSNSDDSLISYSEC</sequence>
<feature type="compositionally biased region" description="Polar residues" evidence="1">
    <location>
        <begin position="222"/>
        <end position="231"/>
    </location>
</feature>
<protein>
    <submittedName>
        <fullName evidence="3">Uncharacterized protein</fullName>
    </submittedName>
</protein>
<feature type="signal peptide" evidence="2">
    <location>
        <begin position="1"/>
        <end position="18"/>
    </location>
</feature>
<keyword evidence="2" id="KW-0732">Signal</keyword>
<dbReference type="OrthoDB" id="10357524at2759"/>
<proteinExistence type="predicted"/>
<reference evidence="3" key="1">
    <citation type="submission" date="2021-11" db="EMBL/GenBank/DDBJ databases">
        <authorList>
            <person name="Schell T."/>
        </authorList>
    </citation>
    <scope>NUCLEOTIDE SEQUENCE</scope>
    <source>
        <strain evidence="3">M5</strain>
    </source>
</reference>
<evidence type="ECO:0000256" key="2">
    <source>
        <dbReference type="SAM" id="SignalP"/>
    </source>
</evidence>
<feature type="region of interest" description="Disordered" evidence="1">
    <location>
        <begin position="53"/>
        <end position="103"/>
    </location>
</feature>
<feature type="compositionally biased region" description="Basic and acidic residues" evidence="1">
    <location>
        <begin position="208"/>
        <end position="221"/>
    </location>
</feature>
<evidence type="ECO:0000256" key="1">
    <source>
        <dbReference type="SAM" id="MobiDB-lite"/>
    </source>
</evidence>
<organism evidence="3 4">
    <name type="scientific">Daphnia galeata</name>
    <dbReference type="NCBI Taxonomy" id="27404"/>
    <lineage>
        <taxon>Eukaryota</taxon>
        <taxon>Metazoa</taxon>
        <taxon>Ecdysozoa</taxon>
        <taxon>Arthropoda</taxon>
        <taxon>Crustacea</taxon>
        <taxon>Branchiopoda</taxon>
        <taxon>Diplostraca</taxon>
        <taxon>Cladocera</taxon>
        <taxon>Anomopoda</taxon>
        <taxon>Daphniidae</taxon>
        <taxon>Daphnia</taxon>
    </lineage>
</organism>
<comment type="caution">
    <text evidence="3">The sequence shown here is derived from an EMBL/GenBank/DDBJ whole genome shotgun (WGS) entry which is preliminary data.</text>
</comment>
<accession>A0A8J2RC29</accession>
<gene>
    <name evidence="3" type="ORF">DGAL_LOCUS3692</name>
</gene>
<dbReference type="AlphaFoldDB" id="A0A8J2RC29"/>